<dbReference type="SMART" id="SM00849">
    <property type="entry name" value="Lactamase_B"/>
    <property type="match status" value="1"/>
</dbReference>
<protein>
    <recommendedName>
        <fullName evidence="1">Metallo-beta-lactamase domain-containing protein</fullName>
    </recommendedName>
</protein>
<dbReference type="PANTHER" id="PTHR42951:SF17">
    <property type="entry name" value="METALLO-BETA-LACTAMASE DOMAIN-CONTAINING PROTEIN"/>
    <property type="match status" value="1"/>
</dbReference>
<dbReference type="InterPro" id="IPR036866">
    <property type="entry name" value="RibonucZ/Hydroxyglut_hydro"/>
</dbReference>
<dbReference type="InterPro" id="IPR001279">
    <property type="entry name" value="Metallo-B-lactamas"/>
</dbReference>
<dbReference type="AlphaFoldDB" id="A0A8J3SNY5"/>
<dbReference type="Pfam" id="PF00753">
    <property type="entry name" value="Lactamase_B"/>
    <property type="match status" value="1"/>
</dbReference>
<dbReference type="PROSITE" id="PS51257">
    <property type="entry name" value="PROKAR_LIPOPROTEIN"/>
    <property type="match status" value="1"/>
</dbReference>
<gene>
    <name evidence="2" type="ORF">Psi01_64140</name>
</gene>
<dbReference type="RefSeq" id="WP_204067871.1">
    <property type="nucleotide sequence ID" value="NZ_BOOJ01000057.1"/>
</dbReference>
<dbReference type="CDD" id="cd07721">
    <property type="entry name" value="yflN-like_MBL-fold"/>
    <property type="match status" value="1"/>
</dbReference>
<organism evidence="2 3">
    <name type="scientific">Planobispora siamensis</name>
    <dbReference type="NCBI Taxonomy" id="936338"/>
    <lineage>
        <taxon>Bacteria</taxon>
        <taxon>Bacillati</taxon>
        <taxon>Actinomycetota</taxon>
        <taxon>Actinomycetes</taxon>
        <taxon>Streptosporangiales</taxon>
        <taxon>Streptosporangiaceae</taxon>
        <taxon>Planobispora</taxon>
    </lineage>
</organism>
<evidence type="ECO:0000313" key="3">
    <source>
        <dbReference type="Proteomes" id="UP000619788"/>
    </source>
</evidence>
<evidence type="ECO:0000259" key="1">
    <source>
        <dbReference type="SMART" id="SM00849"/>
    </source>
</evidence>
<dbReference type="EMBL" id="BOOJ01000057">
    <property type="protein sequence ID" value="GIH95784.1"/>
    <property type="molecule type" value="Genomic_DNA"/>
</dbReference>
<keyword evidence="3" id="KW-1185">Reference proteome</keyword>
<dbReference type="SUPFAM" id="SSF56281">
    <property type="entry name" value="Metallo-hydrolase/oxidoreductase"/>
    <property type="match status" value="1"/>
</dbReference>
<proteinExistence type="predicted"/>
<accession>A0A8J3SNY5</accession>
<dbReference type="InterPro" id="IPR050855">
    <property type="entry name" value="NDM-1-like"/>
</dbReference>
<dbReference type="Proteomes" id="UP000619788">
    <property type="component" value="Unassembled WGS sequence"/>
</dbReference>
<reference evidence="2 3" key="1">
    <citation type="submission" date="2021-01" db="EMBL/GenBank/DDBJ databases">
        <title>Whole genome shotgun sequence of Planobispora siamensis NBRC 107568.</title>
        <authorList>
            <person name="Komaki H."/>
            <person name="Tamura T."/>
        </authorList>
    </citation>
    <scope>NUCLEOTIDE SEQUENCE [LARGE SCALE GENOMIC DNA]</scope>
    <source>
        <strain evidence="2 3">NBRC 107568</strain>
    </source>
</reference>
<comment type="caution">
    <text evidence="2">The sequence shown here is derived from an EMBL/GenBank/DDBJ whole genome shotgun (WGS) entry which is preliminary data.</text>
</comment>
<evidence type="ECO:0000313" key="2">
    <source>
        <dbReference type="EMBL" id="GIH95784.1"/>
    </source>
</evidence>
<dbReference type="PANTHER" id="PTHR42951">
    <property type="entry name" value="METALLO-BETA-LACTAMASE DOMAIN-CONTAINING"/>
    <property type="match status" value="1"/>
</dbReference>
<feature type="domain" description="Metallo-beta-lactamase" evidence="1">
    <location>
        <begin position="29"/>
        <end position="243"/>
    </location>
</feature>
<name>A0A8J3SNY5_9ACTN</name>
<sequence>MRREPRRNSGPQEIAEDVFLLALGCGVTACNVYFVRSGSSWALIDTGWRKQGRRVREAAERLFGAGAPPAAIVLTHLHPDHSGSLLELVAAWKPPVYVHPDELPLAAGGYVPQYANPLDRWLVAPVLRLIPPRTLRRALAANSVAGLARSFDPEGAVPGLPGWECVATPGHTPGHSAFLRRRDGVLITGDAALTVDLNRPWNLLREAAGVYGPPYVSTWNWPEARRSVAALARLEPRVLARGHGPPLVTGAAPALHALVAHR</sequence>
<dbReference type="Gene3D" id="3.60.15.10">
    <property type="entry name" value="Ribonuclease Z/Hydroxyacylglutathione hydrolase-like"/>
    <property type="match status" value="1"/>
</dbReference>